<proteinExistence type="predicted"/>
<dbReference type="KEGG" id="rgl:CS053_08285"/>
<dbReference type="EMBL" id="CP042807">
    <property type="protein sequence ID" value="QEE24498.1"/>
    <property type="molecule type" value="Genomic_DNA"/>
</dbReference>
<keyword evidence="1" id="KW-0472">Membrane</keyword>
<evidence type="ECO:0008006" key="4">
    <source>
        <dbReference type="Google" id="ProtNLM"/>
    </source>
</evidence>
<dbReference type="Proteomes" id="UP000321807">
    <property type="component" value="Chromosome"/>
</dbReference>
<gene>
    <name evidence="2" type="ORF">CS053_08285</name>
</gene>
<keyword evidence="1" id="KW-1133">Transmembrane helix</keyword>
<name>A0A5B9DY47_9GAMM</name>
<feature type="transmembrane region" description="Helical" evidence="1">
    <location>
        <begin position="64"/>
        <end position="86"/>
    </location>
</feature>
<dbReference type="AlphaFoldDB" id="A0A5B9DY47"/>
<evidence type="ECO:0000313" key="3">
    <source>
        <dbReference type="Proteomes" id="UP000321807"/>
    </source>
</evidence>
<reference evidence="2 3" key="1">
    <citation type="submission" date="2019-08" db="EMBL/GenBank/DDBJ databases">
        <title>Complete genome sequence of Rhodanobacter glycinis strain T01E-68 isolated from tomato root.</title>
        <authorList>
            <person name="Weon H.-Y."/>
            <person name="Lee S.A."/>
        </authorList>
    </citation>
    <scope>NUCLEOTIDE SEQUENCE [LARGE SCALE GENOMIC DNA]</scope>
    <source>
        <strain evidence="2 3">T01E-68</strain>
    </source>
</reference>
<keyword evidence="1" id="KW-0812">Transmembrane</keyword>
<evidence type="ECO:0000256" key="1">
    <source>
        <dbReference type="SAM" id="Phobius"/>
    </source>
</evidence>
<protein>
    <recommendedName>
        <fullName evidence="4">SLATT domain-containing protein</fullName>
    </recommendedName>
</protein>
<accession>A0A5B9DY47</accession>
<sequence>METKSPIDVARWDLLWGVQRSQRYHARRSAFFDRWNKATALVGILAGSAVMATLGAYLPHWIAIAGALAIIIMSGVDLVAGAAEMARRHDSLRRRYCELEALIAANPHPRDVQLAEWQAGRLRIESDEPPTYVALDILCDNELARAYRHLHDRPPHRLPLVVRLTAQLVRWENA</sequence>
<evidence type="ECO:0000313" key="2">
    <source>
        <dbReference type="EMBL" id="QEE24498.1"/>
    </source>
</evidence>
<dbReference type="RefSeq" id="WP_147627091.1">
    <property type="nucleotide sequence ID" value="NZ_CP042807.1"/>
</dbReference>
<feature type="transmembrane region" description="Helical" evidence="1">
    <location>
        <begin position="38"/>
        <end position="58"/>
    </location>
</feature>
<organism evidence="2 3">
    <name type="scientific">Rhodanobacter glycinis</name>
    <dbReference type="NCBI Taxonomy" id="582702"/>
    <lineage>
        <taxon>Bacteria</taxon>
        <taxon>Pseudomonadati</taxon>
        <taxon>Pseudomonadota</taxon>
        <taxon>Gammaproteobacteria</taxon>
        <taxon>Lysobacterales</taxon>
        <taxon>Rhodanobacteraceae</taxon>
        <taxon>Rhodanobacter</taxon>
    </lineage>
</organism>